<proteinExistence type="predicted"/>
<comment type="caution">
    <text evidence="1">The sequence shown here is derived from an EMBL/GenBank/DDBJ whole genome shotgun (WGS) entry which is preliminary data.</text>
</comment>
<dbReference type="OrthoDB" id="288693at2"/>
<dbReference type="EMBL" id="SIHJ01000004">
    <property type="protein sequence ID" value="TWT31019.1"/>
    <property type="molecule type" value="Genomic_DNA"/>
</dbReference>
<name>A0A5C5UYT8_9BACT</name>
<evidence type="ECO:0000313" key="2">
    <source>
        <dbReference type="Proteomes" id="UP000316714"/>
    </source>
</evidence>
<gene>
    <name evidence="1" type="ORF">KOR34_43930</name>
</gene>
<organism evidence="1 2">
    <name type="scientific">Posidoniimonas corsicana</name>
    <dbReference type="NCBI Taxonomy" id="1938618"/>
    <lineage>
        <taxon>Bacteria</taxon>
        <taxon>Pseudomonadati</taxon>
        <taxon>Planctomycetota</taxon>
        <taxon>Planctomycetia</taxon>
        <taxon>Pirellulales</taxon>
        <taxon>Lacipirellulaceae</taxon>
        <taxon>Posidoniimonas</taxon>
    </lineage>
</organism>
<dbReference type="Proteomes" id="UP000316714">
    <property type="component" value="Unassembled WGS sequence"/>
</dbReference>
<reference evidence="1 2" key="1">
    <citation type="submission" date="2019-02" db="EMBL/GenBank/DDBJ databases">
        <title>Deep-cultivation of Planctomycetes and their phenomic and genomic characterization uncovers novel biology.</title>
        <authorList>
            <person name="Wiegand S."/>
            <person name="Jogler M."/>
            <person name="Boedeker C."/>
            <person name="Pinto D."/>
            <person name="Vollmers J."/>
            <person name="Rivas-Marin E."/>
            <person name="Kohn T."/>
            <person name="Peeters S.H."/>
            <person name="Heuer A."/>
            <person name="Rast P."/>
            <person name="Oberbeckmann S."/>
            <person name="Bunk B."/>
            <person name="Jeske O."/>
            <person name="Meyerdierks A."/>
            <person name="Storesund J.E."/>
            <person name="Kallscheuer N."/>
            <person name="Luecker S."/>
            <person name="Lage O.M."/>
            <person name="Pohl T."/>
            <person name="Merkel B.J."/>
            <person name="Hornburger P."/>
            <person name="Mueller R.-W."/>
            <person name="Bruemmer F."/>
            <person name="Labrenz M."/>
            <person name="Spormann A.M."/>
            <person name="Op Den Camp H."/>
            <person name="Overmann J."/>
            <person name="Amann R."/>
            <person name="Jetten M.S.M."/>
            <person name="Mascher T."/>
            <person name="Medema M.H."/>
            <person name="Devos D.P."/>
            <person name="Kaster A.-K."/>
            <person name="Ovreas L."/>
            <person name="Rohde M."/>
            <person name="Galperin M.Y."/>
            <person name="Jogler C."/>
        </authorList>
    </citation>
    <scope>NUCLEOTIDE SEQUENCE [LARGE SCALE GENOMIC DNA]</scope>
    <source>
        <strain evidence="1 2">KOR34</strain>
    </source>
</reference>
<dbReference type="AlphaFoldDB" id="A0A5C5UYT8"/>
<sequence>MAATLAPSLLGQHCRIDRGPNWLFVRLPKTSAGSPTEHLVDEMWEICSRHFTYRLVVELDDLQAMPEQLASQLDELRSKLTAQGGALRLCGANTKCEQTLSGSHFALPLKNHANRTAAVQG</sequence>
<protein>
    <recommendedName>
        <fullName evidence="3">STAS domain-containing protein</fullName>
    </recommendedName>
</protein>
<dbReference type="InterPro" id="IPR036513">
    <property type="entry name" value="STAS_dom_sf"/>
</dbReference>
<keyword evidence="2" id="KW-1185">Reference proteome</keyword>
<accession>A0A5C5UYT8</accession>
<dbReference type="Gene3D" id="3.30.750.24">
    <property type="entry name" value="STAS domain"/>
    <property type="match status" value="1"/>
</dbReference>
<dbReference type="RefSeq" id="WP_146568192.1">
    <property type="nucleotide sequence ID" value="NZ_SIHJ01000004.1"/>
</dbReference>
<evidence type="ECO:0008006" key="3">
    <source>
        <dbReference type="Google" id="ProtNLM"/>
    </source>
</evidence>
<evidence type="ECO:0000313" key="1">
    <source>
        <dbReference type="EMBL" id="TWT31019.1"/>
    </source>
</evidence>